<dbReference type="AlphaFoldDB" id="A0A2W0H5M3"/>
<comment type="catalytic activity">
    <reaction evidence="2">
        <text>a 3'-end 2',3'-cyclophospho-ribonucleotide-RNA + H2O = a 3'-end 2'-phospho-ribonucleotide-RNA + H(+)</text>
        <dbReference type="Rhea" id="RHEA:11828"/>
        <dbReference type="Rhea" id="RHEA-COMP:10464"/>
        <dbReference type="Rhea" id="RHEA-COMP:17353"/>
        <dbReference type="ChEBI" id="CHEBI:15377"/>
        <dbReference type="ChEBI" id="CHEBI:15378"/>
        <dbReference type="ChEBI" id="CHEBI:83064"/>
        <dbReference type="ChEBI" id="CHEBI:173113"/>
        <dbReference type="EC" id="3.1.4.58"/>
    </reaction>
</comment>
<keyword evidence="1 2" id="KW-0378">Hydrolase</keyword>
<accession>A0A2W0H5M3</accession>
<reference evidence="3 4" key="1">
    <citation type="submission" date="2017-10" db="EMBL/GenBank/DDBJ databases">
        <title>Bacillus sp. nov., a halophilic bacterium isolated from a Yangshapao Lake.</title>
        <authorList>
            <person name="Wang H."/>
        </authorList>
    </citation>
    <scope>NUCLEOTIDE SEQUENCE [LARGE SCALE GENOMIC DNA]</scope>
    <source>
        <strain evidence="3 4">YSP-3</strain>
    </source>
</reference>
<comment type="function">
    <text evidence="2">Hydrolyzes RNA 2',3'-cyclic phosphodiester to an RNA 2'-phosphomonoester.</text>
</comment>
<feature type="short sequence motif" description="HXTX 2" evidence="2">
    <location>
        <begin position="143"/>
        <end position="146"/>
    </location>
</feature>
<dbReference type="EC" id="3.1.4.58" evidence="2"/>
<dbReference type="InterPro" id="IPR004175">
    <property type="entry name" value="RNA_CPDase"/>
</dbReference>
<dbReference type="GO" id="GO:0004113">
    <property type="term" value="F:2',3'-cyclic-nucleotide 3'-phosphodiesterase activity"/>
    <property type="evidence" value="ECO:0007669"/>
    <property type="project" value="InterPro"/>
</dbReference>
<evidence type="ECO:0000313" key="3">
    <source>
        <dbReference type="EMBL" id="PYZ97144.1"/>
    </source>
</evidence>
<dbReference type="HAMAP" id="MF_01940">
    <property type="entry name" value="RNA_CPDase"/>
    <property type="match status" value="1"/>
</dbReference>
<dbReference type="PANTHER" id="PTHR35561:SF1">
    <property type="entry name" value="RNA 2',3'-CYCLIC PHOSPHODIESTERASE"/>
    <property type="match status" value="1"/>
</dbReference>
<dbReference type="NCBIfam" id="TIGR02258">
    <property type="entry name" value="2_5_ligase"/>
    <property type="match status" value="1"/>
</dbReference>
<protein>
    <recommendedName>
        <fullName evidence="2">RNA 2',3'-cyclic phosphodiesterase</fullName>
        <shortName evidence="2">RNA 2',3'-CPDase</shortName>
        <ecNumber evidence="2">3.1.4.58</ecNumber>
    </recommendedName>
</protein>
<dbReference type="PANTHER" id="PTHR35561">
    <property type="entry name" value="RNA 2',3'-CYCLIC PHOSPHODIESTERASE"/>
    <property type="match status" value="1"/>
</dbReference>
<sequence length="198" mass="22840">MLSHKRLIIKGGLSVSEDHYFIAFPVPEKVHEPLIRVQQTYGTGEKFKNETDREDFHITLLFFGGWDNEKRERLWAELKAKIAEEPAFSLSLREVGFFGRPAEPRVLFGGLKYSKTLMAVQKKISGLAEKHGFPVESRPYTPHITLAKGYKADKPLKLQHLDSDLPGIEWNVDEVILYKIHPSRRPKYEKIDTITLVR</sequence>
<name>A0A2W0H5M3_9BACI</name>
<feature type="active site" description="Proton acceptor" evidence="2">
    <location>
        <position position="143"/>
    </location>
</feature>
<evidence type="ECO:0000313" key="4">
    <source>
        <dbReference type="Proteomes" id="UP000248066"/>
    </source>
</evidence>
<evidence type="ECO:0000256" key="1">
    <source>
        <dbReference type="ARBA" id="ARBA00022801"/>
    </source>
</evidence>
<dbReference type="Proteomes" id="UP000248066">
    <property type="component" value="Unassembled WGS sequence"/>
</dbReference>
<dbReference type="InterPro" id="IPR009097">
    <property type="entry name" value="Cyclic_Pdiesterase"/>
</dbReference>
<feature type="active site" description="Proton donor" evidence="2">
    <location>
        <position position="57"/>
    </location>
</feature>
<evidence type="ECO:0000256" key="2">
    <source>
        <dbReference type="HAMAP-Rule" id="MF_01940"/>
    </source>
</evidence>
<dbReference type="Gene3D" id="3.90.1140.10">
    <property type="entry name" value="Cyclic phosphodiesterase"/>
    <property type="match status" value="1"/>
</dbReference>
<proteinExistence type="inferred from homology"/>
<gene>
    <name evidence="3" type="ORF">CR205_00645</name>
</gene>
<dbReference type="EMBL" id="PDOF01000001">
    <property type="protein sequence ID" value="PYZ97144.1"/>
    <property type="molecule type" value="Genomic_DNA"/>
</dbReference>
<comment type="similarity">
    <text evidence="2">Belongs to the 2H phosphoesterase superfamily. ThpR family.</text>
</comment>
<dbReference type="GO" id="GO:0008664">
    <property type="term" value="F:RNA 2',3'-cyclic 3'-phosphodiesterase activity"/>
    <property type="evidence" value="ECO:0007669"/>
    <property type="project" value="UniProtKB-EC"/>
</dbReference>
<dbReference type="SUPFAM" id="SSF55144">
    <property type="entry name" value="LigT-like"/>
    <property type="match status" value="1"/>
</dbReference>
<feature type="short sequence motif" description="HXTX 1" evidence="2">
    <location>
        <begin position="57"/>
        <end position="60"/>
    </location>
</feature>
<organism evidence="3 4">
    <name type="scientific">Alteribacter lacisalsi</name>
    <dbReference type="NCBI Taxonomy" id="2045244"/>
    <lineage>
        <taxon>Bacteria</taxon>
        <taxon>Bacillati</taxon>
        <taxon>Bacillota</taxon>
        <taxon>Bacilli</taxon>
        <taxon>Bacillales</taxon>
        <taxon>Bacillaceae</taxon>
        <taxon>Alteribacter</taxon>
    </lineage>
</organism>
<comment type="caution">
    <text evidence="3">The sequence shown here is derived from an EMBL/GenBank/DDBJ whole genome shotgun (WGS) entry which is preliminary data.</text>
</comment>
<keyword evidence="4" id="KW-1185">Reference proteome</keyword>
<dbReference type="Pfam" id="PF13563">
    <property type="entry name" value="2_5_RNA_ligase2"/>
    <property type="match status" value="1"/>
</dbReference>